<evidence type="ECO:0000256" key="5">
    <source>
        <dbReference type="ARBA" id="ARBA00022989"/>
    </source>
</evidence>
<evidence type="ECO:0000256" key="4">
    <source>
        <dbReference type="ARBA" id="ARBA00022692"/>
    </source>
</evidence>
<gene>
    <name evidence="9" type="ORF">KJ970_16105</name>
</gene>
<feature type="transmembrane region" description="Helical" evidence="7">
    <location>
        <begin position="129"/>
        <end position="149"/>
    </location>
</feature>
<proteinExistence type="inferred from homology"/>
<organism evidence="9 10">
    <name type="scientific">Eiseniibacteriota bacterium</name>
    <dbReference type="NCBI Taxonomy" id="2212470"/>
    <lineage>
        <taxon>Bacteria</taxon>
        <taxon>Candidatus Eiseniibacteriota</taxon>
    </lineage>
</organism>
<evidence type="ECO:0000256" key="3">
    <source>
        <dbReference type="ARBA" id="ARBA00022679"/>
    </source>
</evidence>
<keyword evidence="4 7" id="KW-0812">Transmembrane</keyword>
<feature type="transmembrane region" description="Helical" evidence="7">
    <location>
        <begin position="67"/>
        <end position="91"/>
    </location>
</feature>
<dbReference type="Pfam" id="PF13727">
    <property type="entry name" value="CoA_binding_3"/>
    <property type="match status" value="1"/>
</dbReference>
<sequence>MMIVPISRGAMGYIERRKRETWFQFIRHLTDVTGILLAFILGYFIRFHLPLFVALLPVSKGDPGLDLYLYAALASILLWLAIFHAFGLYTIRRPGFGPGMEALIKASILAILLSAALTFFFRGVSFSRLTLVIVWVLALGFILAGRRYGARIFLRRLRRQPIRFAVLGATSHGHRVASALQHVRGVSYAFAGYILGPEDPESTPRQLGSWKMTHRIAEEKRLDLLILALPMEDQSILLDVLKSCRDLDIDYEFIPGLLGLMTHTTRMDTIDGVPVIRLREIPLAGWNGVIKRALDLILSTLFLILFAPLMGGIALAVLIESGRPVFYKQERIGRDRRIFNMFKYRSMRTDAESETGPVWARENDDRRTHVGQFIREWSLDELPQMWNVFKGEMSLVGPRPERPHFVEKFQDHVPDYFDRHRVKSGVTGWAQVNGLRGNVPIEERTRYDLYYIENWSLWLDLRILFMTLRSVIVSRGN</sequence>
<dbReference type="AlphaFoldDB" id="A0A948RWR4"/>
<evidence type="ECO:0000313" key="9">
    <source>
        <dbReference type="EMBL" id="MBU2692448.1"/>
    </source>
</evidence>
<feature type="transmembrane region" description="Helical" evidence="7">
    <location>
        <begin position="25"/>
        <end position="47"/>
    </location>
</feature>
<evidence type="ECO:0000256" key="1">
    <source>
        <dbReference type="ARBA" id="ARBA00004141"/>
    </source>
</evidence>
<dbReference type="InterPro" id="IPR003362">
    <property type="entry name" value="Bact_transf"/>
</dbReference>
<dbReference type="GO" id="GO:0016020">
    <property type="term" value="C:membrane"/>
    <property type="evidence" value="ECO:0007669"/>
    <property type="project" value="UniProtKB-SubCell"/>
</dbReference>
<comment type="subcellular location">
    <subcellularLocation>
        <location evidence="1">Membrane</location>
        <topology evidence="1">Multi-pass membrane protein</topology>
    </subcellularLocation>
</comment>
<feature type="domain" description="Bacterial sugar transferase" evidence="8">
    <location>
        <begin position="291"/>
        <end position="472"/>
    </location>
</feature>
<keyword evidence="3 9" id="KW-0808">Transferase</keyword>
<dbReference type="GO" id="GO:0016780">
    <property type="term" value="F:phosphotransferase activity, for other substituted phosphate groups"/>
    <property type="evidence" value="ECO:0007669"/>
    <property type="project" value="TreeGrafter"/>
</dbReference>
<keyword evidence="6 7" id="KW-0472">Membrane</keyword>
<comment type="caution">
    <text evidence="9">The sequence shown here is derived from an EMBL/GenBank/DDBJ whole genome shotgun (WGS) entry which is preliminary data.</text>
</comment>
<keyword evidence="5 7" id="KW-1133">Transmembrane helix</keyword>
<reference evidence="9" key="1">
    <citation type="submission" date="2021-05" db="EMBL/GenBank/DDBJ databases">
        <title>Energy efficiency and biological interactions define the core microbiome of deep oligotrophic groundwater.</title>
        <authorList>
            <person name="Mehrshad M."/>
            <person name="Lopez-Fernandez M."/>
            <person name="Bell E."/>
            <person name="Bernier-Latmani R."/>
            <person name="Bertilsson S."/>
            <person name="Dopson M."/>
        </authorList>
    </citation>
    <scope>NUCLEOTIDE SEQUENCE</scope>
    <source>
        <strain evidence="9">Modern_marine.mb.64</strain>
    </source>
</reference>
<feature type="transmembrane region" description="Helical" evidence="7">
    <location>
        <begin position="103"/>
        <end position="123"/>
    </location>
</feature>
<dbReference type="Pfam" id="PF02397">
    <property type="entry name" value="Bac_transf"/>
    <property type="match status" value="1"/>
</dbReference>
<comment type="similarity">
    <text evidence="2">Belongs to the bacterial sugar transferase family.</text>
</comment>
<evidence type="ECO:0000313" key="10">
    <source>
        <dbReference type="Proteomes" id="UP000777784"/>
    </source>
</evidence>
<dbReference type="InterPro" id="IPR017475">
    <property type="entry name" value="EPS_sugar_tfrase"/>
</dbReference>
<dbReference type="PANTHER" id="PTHR30576">
    <property type="entry name" value="COLANIC BIOSYNTHESIS UDP-GLUCOSE LIPID CARRIER TRANSFERASE"/>
    <property type="match status" value="1"/>
</dbReference>
<feature type="transmembrane region" description="Helical" evidence="7">
    <location>
        <begin position="296"/>
        <end position="319"/>
    </location>
</feature>
<dbReference type="NCBIfam" id="TIGR03025">
    <property type="entry name" value="EPS_sugtrans"/>
    <property type="match status" value="1"/>
</dbReference>
<dbReference type="PANTHER" id="PTHR30576:SF0">
    <property type="entry name" value="UNDECAPRENYL-PHOSPHATE N-ACETYLGALACTOSAMINYL 1-PHOSPHATE TRANSFERASE-RELATED"/>
    <property type="match status" value="1"/>
</dbReference>
<dbReference type="Proteomes" id="UP000777784">
    <property type="component" value="Unassembled WGS sequence"/>
</dbReference>
<dbReference type="Gene3D" id="3.40.50.720">
    <property type="entry name" value="NAD(P)-binding Rossmann-like Domain"/>
    <property type="match status" value="1"/>
</dbReference>
<evidence type="ECO:0000259" key="8">
    <source>
        <dbReference type="Pfam" id="PF02397"/>
    </source>
</evidence>
<accession>A0A948RWR4</accession>
<dbReference type="EMBL" id="JAHJDP010000092">
    <property type="protein sequence ID" value="MBU2692448.1"/>
    <property type="molecule type" value="Genomic_DNA"/>
</dbReference>
<protein>
    <submittedName>
        <fullName evidence="9">Sugar transferase</fullName>
    </submittedName>
</protein>
<evidence type="ECO:0000256" key="2">
    <source>
        <dbReference type="ARBA" id="ARBA00006464"/>
    </source>
</evidence>
<evidence type="ECO:0000256" key="6">
    <source>
        <dbReference type="ARBA" id="ARBA00023136"/>
    </source>
</evidence>
<evidence type="ECO:0000256" key="7">
    <source>
        <dbReference type="SAM" id="Phobius"/>
    </source>
</evidence>
<name>A0A948RWR4_UNCEI</name>